<dbReference type="AlphaFoldDB" id="A0A392S9N1"/>
<proteinExistence type="predicted"/>
<protein>
    <submittedName>
        <fullName evidence="1">Uncharacterized protein</fullName>
    </submittedName>
</protein>
<reference evidence="1 2" key="1">
    <citation type="journal article" date="2018" name="Front. Plant Sci.">
        <title>Red Clover (Trifolium pratense) and Zigzag Clover (T. medium) - A Picture of Genomic Similarities and Differences.</title>
        <authorList>
            <person name="Dluhosova J."/>
            <person name="Istvanek J."/>
            <person name="Nedelnik J."/>
            <person name="Repkova J."/>
        </authorList>
    </citation>
    <scope>NUCLEOTIDE SEQUENCE [LARGE SCALE GENOMIC DNA]</scope>
    <source>
        <strain evidence="2">cv. 10/8</strain>
        <tissue evidence="1">Leaf</tissue>
    </source>
</reference>
<accession>A0A392S9N1</accession>
<keyword evidence="2" id="KW-1185">Reference proteome</keyword>
<evidence type="ECO:0000313" key="2">
    <source>
        <dbReference type="Proteomes" id="UP000265520"/>
    </source>
</evidence>
<evidence type="ECO:0000313" key="1">
    <source>
        <dbReference type="EMBL" id="MCI45172.1"/>
    </source>
</evidence>
<dbReference type="Proteomes" id="UP000265520">
    <property type="component" value="Unassembled WGS sequence"/>
</dbReference>
<dbReference type="EMBL" id="LXQA010340406">
    <property type="protein sequence ID" value="MCI45172.1"/>
    <property type="molecule type" value="Genomic_DNA"/>
</dbReference>
<feature type="non-terminal residue" evidence="1">
    <location>
        <position position="1"/>
    </location>
</feature>
<organism evidence="1 2">
    <name type="scientific">Trifolium medium</name>
    <dbReference type="NCBI Taxonomy" id="97028"/>
    <lineage>
        <taxon>Eukaryota</taxon>
        <taxon>Viridiplantae</taxon>
        <taxon>Streptophyta</taxon>
        <taxon>Embryophyta</taxon>
        <taxon>Tracheophyta</taxon>
        <taxon>Spermatophyta</taxon>
        <taxon>Magnoliopsida</taxon>
        <taxon>eudicotyledons</taxon>
        <taxon>Gunneridae</taxon>
        <taxon>Pentapetalae</taxon>
        <taxon>rosids</taxon>
        <taxon>fabids</taxon>
        <taxon>Fabales</taxon>
        <taxon>Fabaceae</taxon>
        <taxon>Papilionoideae</taxon>
        <taxon>50 kb inversion clade</taxon>
        <taxon>NPAAA clade</taxon>
        <taxon>Hologalegina</taxon>
        <taxon>IRL clade</taxon>
        <taxon>Trifolieae</taxon>
        <taxon>Trifolium</taxon>
    </lineage>
</organism>
<sequence length="39" mass="4598">TTPPPVVIAAQQRFDGHSPILITRYDQWRRLWKLCSPHL</sequence>
<name>A0A392S9N1_9FABA</name>
<comment type="caution">
    <text evidence="1">The sequence shown here is derived from an EMBL/GenBank/DDBJ whole genome shotgun (WGS) entry which is preliminary data.</text>
</comment>